<keyword evidence="2" id="KW-1185">Reference proteome</keyword>
<reference evidence="1 2" key="1">
    <citation type="submission" date="2019-09" db="EMBL/GenBank/DDBJ databases">
        <title>Genomic diversity of phyloplane-associated Pantoea species in Pakistan cotton crop.</title>
        <authorList>
            <person name="Tufail M.R."/>
            <person name="Cook D.R."/>
        </authorList>
    </citation>
    <scope>NUCLEOTIDE SEQUENCE [LARGE SCALE GENOMIC DNA]</scope>
    <source>
        <strain evidence="1 2">B_8</strain>
    </source>
</reference>
<dbReference type="AlphaFoldDB" id="A0AB34CD67"/>
<evidence type="ECO:0000313" key="2">
    <source>
        <dbReference type="Proteomes" id="UP000324255"/>
    </source>
</evidence>
<proteinExistence type="predicted"/>
<protein>
    <submittedName>
        <fullName evidence="1">Uncharacterized protein</fullName>
    </submittedName>
</protein>
<organism evidence="1 2">
    <name type="scientific">Candidatus Pantoea gossypiicola</name>
    <dbReference type="NCBI Taxonomy" id="2608008"/>
    <lineage>
        <taxon>Bacteria</taxon>
        <taxon>Pseudomonadati</taxon>
        <taxon>Pseudomonadota</taxon>
        <taxon>Gammaproteobacteria</taxon>
        <taxon>Enterobacterales</taxon>
        <taxon>Erwiniaceae</taxon>
        <taxon>Pantoea</taxon>
    </lineage>
</organism>
<sequence>MKVNHVDYLVLGGANHGEIYNGERRETLTLRSREAIRSLPPFCAPVSEAMTVIPPAVTYKVHEHQGLDGKRYLIATNQPLTDFDIDNEIRKAGIAPTD</sequence>
<evidence type="ECO:0000313" key="1">
    <source>
        <dbReference type="EMBL" id="KAA6118686.1"/>
    </source>
</evidence>
<dbReference type="EMBL" id="VWVM01000027">
    <property type="protein sequence ID" value="KAA6118686.1"/>
    <property type="molecule type" value="Genomic_DNA"/>
</dbReference>
<gene>
    <name evidence="1" type="ORF">F3I20_22030</name>
</gene>
<dbReference type="RefSeq" id="WP_150015730.1">
    <property type="nucleotide sequence ID" value="NZ_VWVM01000027.1"/>
</dbReference>
<name>A0AB34CD67_9GAMM</name>
<dbReference type="Proteomes" id="UP000324255">
    <property type="component" value="Unassembled WGS sequence"/>
</dbReference>
<comment type="caution">
    <text evidence="1">The sequence shown here is derived from an EMBL/GenBank/DDBJ whole genome shotgun (WGS) entry which is preliminary data.</text>
</comment>
<accession>A0AB34CD67</accession>